<evidence type="ECO:0000313" key="2">
    <source>
        <dbReference type="Proteomes" id="UP000038010"/>
    </source>
</evidence>
<gene>
    <name evidence="1" type="ORF">AB675_7374</name>
</gene>
<evidence type="ECO:0000313" key="1">
    <source>
        <dbReference type="EMBL" id="KPI36245.1"/>
    </source>
</evidence>
<dbReference type="Proteomes" id="UP000038010">
    <property type="component" value="Unassembled WGS sequence"/>
</dbReference>
<dbReference type="AlphaFoldDB" id="A0A0N1HMY9"/>
<keyword evidence="2" id="KW-1185">Reference proteome</keyword>
<reference evidence="1 2" key="1">
    <citation type="submission" date="2015-06" db="EMBL/GenBank/DDBJ databases">
        <title>Draft genome of the ant-associated black yeast Phialophora attae CBS 131958.</title>
        <authorList>
            <person name="Moreno L.F."/>
            <person name="Stielow B.J."/>
            <person name="de Hoog S."/>
            <person name="Vicente V.A."/>
            <person name="Weiss V.A."/>
            <person name="de Vries M."/>
            <person name="Cruz L.M."/>
            <person name="Souza E.M."/>
        </authorList>
    </citation>
    <scope>NUCLEOTIDE SEQUENCE [LARGE SCALE GENOMIC DNA]</scope>
    <source>
        <strain evidence="1 2">CBS 131958</strain>
    </source>
</reference>
<comment type="caution">
    <text evidence="1">The sequence shown here is derived from an EMBL/GenBank/DDBJ whole genome shotgun (WGS) entry which is preliminary data.</text>
</comment>
<accession>A0A0N1HMY9</accession>
<dbReference type="EMBL" id="LFJN01000032">
    <property type="protein sequence ID" value="KPI36245.1"/>
    <property type="molecule type" value="Genomic_DNA"/>
</dbReference>
<dbReference type="RefSeq" id="XP_017996208.1">
    <property type="nucleotide sequence ID" value="XM_018147737.1"/>
</dbReference>
<dbReference type="VEuPathDB" id="FungiDB:AB675_7374"/>
<dbReference type="GeneID" id="28739617"/>
<proteinExistence type="predicted"/>
<sequence length="170" mass="18440">MRLLMLGILYSQRDGHAQPGDEDKAITGTISPAAASISPRGNAIITEFENSTAHAPYAKARHIAQPTSSQEELDLGGLSAGANVNKLHEQADPQALTEHMVISPSGQYLAARDLSIPFNPSEYTQPLEFFQPLANLEMLELFPADALPTFSDVGSQEAVLDFTDLSFWKQ</sequence>
<protein>
    <submittedName>
        <fullName evidence="1">Uncharacterized protein</fullName>
    </submittedName>
</protein>
<name>A0A0N1HMY9_9EURO</name>
<organism evidence="1 2">
    <name type="scientific">Cyphellophora attinorum</name>
    <dbReference type="NCBI Taxonomy" id="1664694"/>
    <lineage>
        <taxon>Eukaryota</taxon>
        <taxon>Fungi</taxon>
        <taxon>Dikarya</taxon>
        <taxon>Ascomycota</taxon>
        <taxon>Pezizomycotina</taxon>
        <taxon>Eurotiomycetes</taxon>
        <taxon>Chaetothyriomycetidae</taxon>
        <taxon>Chaetothyriales</taxon>
        <taxon>Cyphellophoraceae</taxon>
        <taxon>Cyphellophora</taxon>
    </lineage>
</organism>